<dbReference type="InterPro" id="IPR050357">
    <property type="entry name" value="Arrestin_domain-protein"/>
</dbReference>
<dbReference type="PANTHER" id="PTHR11188:SF176">
    <property type="entry name" value="ARRESTIN DOMAIN-CONTAINING PROTEIN 1"/>
    <property type="match status" value="1"/>
</dbReference>
<dbReference type="InterPro" id="IPR011022">
    <property type="entry name" value="Arrestin_C-like"/>
</dbReference>
<organism evidence="5 6">
    <name type="scientific">Polyplax serrata</name>
    <name type="common">Common mouse louse</name>
    <dbReference type="NCBI Taxonomy" id="468196"/>
    <lineage>
        <taxon>Eukaryota</taxon>
        <taxon>Metazoa</taxon>
        <taxon>Ecdysozoa</taxon>
        <taxon>Arthropoda</taxon>
        <taxon>Hexapoda</taxon>
        <taxon>Insecta</taxon>
        <taxon>Pterygota</taxon>
        <taxon>Neoptera</taxon>
        <taxon>Paraneoptera</taxon>
        <taxon>Psocodea</taxon>
        <taxon>Troctomorpha</taxon>
        <taxon>Phthiraptera</taxon>
        <taxon>Anoplura</taxon>
        <taxon>Polyplacidae</taxon>
        <taxon>Polyplax</taxon>
    </lineage>
</organism>
<dbReference type="InterPro" id="IPR014756">
    <property type="entry name" value="Ig_E-set"/>
</dbReference>
<name>A0ABR1AYR3_POLSC</name>
<dbReference type="Gene3D" id="2.60.40.640">
    <property type="match status" value="2"/>
</dbReference>
<sequence>MVVPELRDEATAGTHGAANISKPSGTTKKSNLASSVLRKALKELPPQLTRFQVTLDNPNRIFFAGDELKGNVEIDLSENLPIQGEPDFTVLYVSINPLWTVGVRRQGRSPLPLYRQRLFLGPVAPDLTLPSTHMTETVIWESLNLSKEQNGKGVFRYKCSTTSENGLISIIIRIVGEAYVNVSDEPRPWSGRKMSKIKSTLKSAKISSSSISERIDLAGKFGDFSVPFYFGSDPSAKWETSTTTTVTCPRSQRSTLQRDHQGPGVVIKKSSLRRQEEANRRFKSHEKYFEHKAYLFGHRYSSSREMMWTGKHSFPFSYTLPSKLPASFHGRFGYVRYFCEASLERLNLPTIQRSTFFSVNTITDLNTDSKADSGVSKGKKTNSWCFCCASGTVIVSTKVKRRGFVPGETIPIQAHILNVSNKMISRVSAKVIQIATYYSSKAFRNHADESIVSEKVRGSVPPGESSTWEGEGPRVPPVPPTSTMIDCKLITIDYRLDFVLDITGVKESQVVRMPLKIGSVPLEKTFKSFLDSSVEEDSPFKTALPLNIQSKYSNLPGPYSIKCVKGDRNVNRYYFRQIPRMNSTVRGITFRMPNAPIQPVLTDELAVYAPRYLTYREITKRDSDSKAASKQVATINGGVPSENGLQRHLVIRVTPPGHSRRITPCSATRLISDTASDSGSIWNSPISLKSKKSLPAMNLDFITFISDAKTLTSDRFKQTTGQDTCQEEKKDEEGPNLAKY</sequence>
<comment type="similarity">
    <text evidence="1">Belongs to the arrestin family.</text>
</comment>
<dbReference type="PANTHER" id="PTHR11188">
    <property type="entry name" value="ARRESTIN DOMAIN CONTAINING PROTEIN"/>
    <property type="match status" value="1"/>
</dbReference>
<feature type="compositionally biased region" description="Basic and acidic residues" evidence="3">
    <location>
        <begin position="1"/>
        <end position="10"/>
    </location>
</feature>
<dbReference type="SUPFAM" id="SSF81296">
    <property type="entry name" value="E set domains"/>
    <property type="match status" value="2"/>
</dbReference>
<dbReference type="Pfam" id="PF02752">
    <property type="entry name" value="Arrestin_C"/>
    <property type="match status" value="1"/>
</dbReference>
<dbReference type="Pfam" id="PF00339">
    <property type="entry name" value="Arrestin_N"/>
    <property type="match status" value="1"/>
</dbReference>
<protein>
    <recommendedName>
        <fullName evidence="4">Arrestin C-terminal-like domain-containing protein</fullName>
    </recommendedName>
</protein>
<reference evidence="5 6" key="1">
    <citation type="submission" date="2023-09" db="EMBL/GenBank/DDBJ databases">
        <title>Genomes of two closely related lineages of the louse Polyplax serrata with different host specificities.</title>
        <authorList>
            <person name="Martinu J."/>
            <person name="Tarabai H."/>
            <person name="Stefka J."/>
            <person name="Hypsa V."/>
        </authorList>
    </citation>
    <scope>NUCLEOTIDE SEQUENCE [LARGE SCALE GENOMIC DNA]</scope>
    <source>
        <strain evidence="5">98ZLc_SE</strain>
    </source>
</reference>
<dbReference type="InterPro" id="IPR014752">
    <property type="entry name" value="Arrestin-like_C"/>
</dbReference>
<accession>A0ABR1AYR3</accession>
<feature type="region of interest" description="Disordered" evidence="3">
    <location>
        <begin position="455"/>
        <end position="477"/>
    </location>
</feature>
<evidence type="ECO:0000256" key="2">
    <source>
        <dbReference type="ARBA" id="ARBA00022606"/>
    </source>
</evidence>
<evidence type="ECO:0000313" key="5">
    <source>
        <dbReference type="EMBL" id="KAK6631491.1"/>
    </source>
</evidence>
<evidence type="ECO:0000259" key="4">
    <source>
        <dbReference type="SMART" id="SM01017"/>
    </source>
</evidence>
<evidence type="ECO:0000313" key="6">
    <source>
        <dbReference type="Proteomes" id="UP001359485"/>
    </source>
</evidence>
<proteinExistence type="inferred from homology"/>
<feature type="region of interest" description="Disordered" evidence="3">
    <location>
        <begin position="716"/>
        <end position="740"/>
    </location>
</feature>
<dbReference type="InterPro" id="IPR011021">
    <property type="entry name" value="Arrestin-like_N"/>
</dbReference>
<dbReference type="EMBL" id="JAWJWF010000006">
    <property type="protein sequence ID" value="KAK6631491.1"/>
    <property type="molecule type" value="Genomic_DNA"/>
</dbReference>
<feature type="region of interest" description="Disordered" evidence="3">
    <location>
        <begin position="1"/>
        <end position="29"/>
    </location>
</feature>
<gene>
    <name evidence="5" type="ORF">RUM44_006018</name>
</gene>
<keyword evidence="2" id="KW-0716">Sensory transduction</keyword>
<comment type="caution">
    <text evidence="5">The sequence shown here is derived from an EMBL/GenBank/DDBJ whole genome shotgun (WGS) entry which is preliminary data.</text>
</comment>
<evidence type="ECO:0000256" key="1">
    <source>
        <dbReference type="ARBA" id="ARBA00005298"/>
    </source>
</evidence>
<dbReference type="SMART" id="SM01017">
    <property type="entry name" value="Arrestin_C"/>
    <property type="match status" value="1"/>
</dbReference>
<dbReference type="Proteomes" id="UP001359485">
    <property type="component" value="Unassembled WGS sequence"/>
</dbReference>
<keyword evidence="6" id="KW-1185">Reference proteome</keyword>
<evidence type="ECO:0000256" key="3">
    <source>
        <dbReference type="SAM" id="MobiDB-lite"/>
    </source>
</evidence>
<feature type="domain" description="Arrestin C-terminal-like" evidence="4">
    <location>
        <begin position="389"/>
        <end position="522"/>
    </location>
</feature>